<dbReference type="PANTHER" id="PTHR48021">
    <property type="match status" value="1"/>
</dbReference>
<name>A0A9J6CPN6_POLVA</name>
<feature type="transmembrane region" description="Helical" evidence="8">
    <location>
        <begin position="424"/>
        <end position="448"/>
    </location>
</feature>
<dbReference type="FunFam" id="1.20.1250.20:FF:000218">
    <property type="entry name" value="facilitated trehalose transporter Tret1"/>
    <property type="match status" value="1"/>
</dbReference>
<reference evidence="10" key="1">
    <citation type="submission" date="2021-03" db="EMBL/GenBank/DDBJ databases">
        <title>Chromosome level genome of the anhydrobiotic midge Polypedilum vanderplanki.</title>
        <authorList>
            <person name="Yoshida Y."/>
            <person name="Kikawada T."/>
            <person name="Gusev O."/>
        </authorList>
    </citation>
    <scope>NUCLEOTIDE SEQUENCE</scope>
    <source>
        <strain evidence="10">NIAS01</strain>
        <tissue evidence="10">Whole body or cell culture</tissue>
    </source>
</reference>
<evidence type="ECO:0000256" key="7">
    <source>
        <dbReference type="ARBA" id="ARBA00023136"/>
    </source>
</evidence>
<dbReference type="PANTHER" id="PTHR48021:SF33">
    <property type="entry name" value="AT22075P-RELATED"/>
    <property type="match status" value="1"/>
</dbReference>
<evidence type="ECO:0000256" key="5">
    <source>
        <dbReference type="ARBA" id="ARBA00022692"/>
    </source>
</evidence>
<organism evidence="10 11">
    <name type="scientific">Polypedilum vanderplanki</name>
    <name type="common">Sleeping chironomid midge</name>
    <dbReference type="NCBI Taxonomy" id="319348"/>
    <lineage>
        <taxon>Eukaryota</taxon>
        <taxon>Metazoa</taxon>
        <taxon>Ecdysozoa</taxon>
        <taxon>Arthropoda</taxon>
        <taxon>Hexapoda</taxon>
        <taxon>Insecta</taxon>
        <taxon>Pterygota</taxon>
        <taxon>Neoptera</taxon>
        <taxon>Endopterygota</taxon>
        <taxon>Diptera</taxon>
        <taxon>Nematocera</taxon>
        <taxon>Chironomoidea</taxon>
        <taxon>Chironomidae</taxon>
        <taxon>Chironominae</taxon>
        <taxon>Polypedilum</taxon>
        <taxon>Polypedilum</taxon>
    </lineage>
</organism>
<evidence type="ECO:0000256" key="4">
    <source>
        <dbReference type="ARBA" id="ARBA00022597"/>
    </source>
</evidence>
<dbReference type="Pfam" id="PF00083">
    <property type="entry name" value="Sugar_tr"/>
    <property type="match status" value="1"/>
</dbReference>
<keyword evidence="2" id="KW-0813">Transport</keyword>
<dbReference type="EMBL" id="JADBJN010000001">
    <property type="protein sequence ID" value="KAG5684274.1"/>
    <property type="molecule type" value="Genomic_DNA"/>
</dbReference>
<feature type="transmembrane region" description="Helical" evidence="8">
    <location>
        <begin position="21"/>
        <end position="41"/>
    </location>
</feature>
<dbReference type="PROSITE" id="PS00216">
    <property type="entry name" value="SUGAR_TRANSPORT_1"/>
    <property type="match status" value="1"/>
</dbReference>
<keyword evidence="6 8" id="KW-1133">Transmembrane helix</keyword>
<feature type="domain" description="Major facilitator superfamily (MFS) profile" evidence="9">
    <location>
        <begin position="4"/>
        <end position="453"/>
    </location>
</feature>
<feature type="transmembrane region" description="Helical" evidence="8">
    <location>
        <begin position="328"/>
        <end position="350"/>
    </location>
</feature>
<gene>
    <name evidence="10" type="ORF">PVAND_013510</name>
</gene>
<evidence type="ECO:0000313" key="10">
    <source>
        <dbReference type="EMBL" id="KAG5684274.1"/>
    </source>
</evidence>
<dbReference type="PROSITE" id="PS50850">
    <property type="entry name" value="MFS"/>
    <property type="match status" value="1"/>
</dbReference>
<comment type="subcellular location">
    <subcellularLocation>
        <location evidence="1">Cell membrane</location>
        <topology evidence="1">Multi-pass membrane protein</topology>
    </subcellularLocation>
</comment>
<evidence type="ECO:0000313" key="11">
    <source>
        <dbReference type="Proteomes" id="UP001107558"/>
    </source>
</evidence>
<dbReference type="AlphaFoldDB" id="A0A9J6CPN6"/>
<feature type="transmembrane region" description="Helical" evidence="8">
    <location>
        <begin position="362"/>
        <end position="387"/>
    </location>
</feature>
<dbReference type="SUPFAM" id="SSF103473">
    <property type="entry name" value="MFS general substrate transporter"/>
    <property type="match status" value="1"/>
</dbReference>
<keyword evidence="7 8" id="KW-0472">Membrane</keyword>
<protein>
    <recommendedName>
        <fullName evidence="9">Major facilitator superfamily (MFS) profile domain-containing protein</fullName>
    </recommendedName>
</protein>
<proteinExistence type="predicted"/>
<sequence>MLFVQLFKGKGSTVHQYSASIIVNILTLAHGCALGWTSPSLPYLKSEDTHLKEGPADANAISWIGSSISFGALIGALVCGKLAVMIGKKKLLLFLTLPNVTFWCMVFLSKNLYHLYIARGIAGLTGGGLFRVMAIFIGEISENHVRGALGAIFALAMYGGMLMIFLLGAYLDFFTVPLVVLPLPIISLILMLFLPETPQFLIQKGKNTEAIEALKFYRNCSNEDKVKLAKIDEEFESLKNAVNNVQDNTVKLKDFVAKNARLGMLMGFFLVFVVAFSGNFIIMTYTAFIFSLSGSALSPNNSSVIIATTQLIGIVVAGACADRFGRKILMTISCAGSTITLACMGTYVYLNEIGTNLNGLSWIPLVTLSLVIFLNSVGISSLPFMMITELVPFKIREHAVMIFMVIVTIFMFISLKIFPIVVEMINLSGCLWFFLSICFLGTFISIFVMPETKGKNLFDAEN</sequence>
<dbReference type="Proteomes" id="UP001107558">
    <property type="component" value="Chromosome 1"/>
</dbReference>
<keyword evidence="5 8" id="KW-0812">Transmembrane</keyword>
<feature type="transmembrane region" description="Helical" evidence="8">
    <location>
        <begin position="115"/>
        <end position="137"/>
    </location>
</feature>
<keyword evidence="3" id="KW-1003">Cell membrane</keyword>
<comment type="caution">
    <text evidence="10">The sequence shown here is derived from an EMBL/GenBank/DDBJ whole genome shotgun (WGS) entry which is preliminary data.</text>
</comment>
<dbReference type="OrthoDB" id="6612291at2759"/>
<keyword evidence="11" id="KW-1185">Reference proteome</keyword>
<feature type="transmembrane region" description="Helical" evidence="8">
    <location>
        <begin position="302"/>
        <end position="321"/>
    </location>
</feature>
<dbReference type="PROSITE" id="PS00217">
    <property type="entry name" value="SUGAR_TRANSPORT_2"/>
    <property type="match status" value="1"/>
</dbReference>
<dbReference type="InterPro" id="IPR050549">
    <property type="entry name" value="MFS_Trehalose_Transporter"/>
</dbReference>
<evidence type="ECO:0000256" key="1">
    <source>
        <dbReference type="ARBA" id="ARBA00004651"/>
    </source>
</evidence>
<feature type="transmembrane region" description="Helical" evidence="8">
    <location>
        <begin position="176"/>
        <end position="194"/>
    </location>
</feature>
<dbReference type="InterPro" id="IPR020846">
    <property type="entry name" value="MFS_dom"/>
</dbReference>
<dbReference type="GO" id="GO:0022857">
    <property type="term" value="F:transmembrane transporter activity"/>
    <property type="evidence" value="ECO:0007669"/>
    <property type="project" value="InterPro"/>
</dbReference>
<dbReference type="Gene3D" id="1.20.1250.20">
    <property type="entry name" value="MFS general substrate transporter like domains"/>
    <property type="match status" value="1"/>
</dbReference>
<feature type="transmembrane region" description="Helical" evidence="8">
    <location>
        <begin position="149"/>
        <end position="170"/>
    </location>
</feature>
<feature type="transmembrane region" description="Helical" evidence="8">
    <location>
        <begin position="399"/>
        <end position="418"/>
    </location>
</feature>
<evidence type="ECO:0000259" key="9">
    <source>
        <dbReference type="PROSITE" id="PS50850"/>
    </source>
</evidence>
<dbReference type="GO" id="GO:0005886">
    <property type="term" value="C:plasma membrane"/>
    <property type="evidence" value="ECO:0007669"/>
    <property type="project" value="UniProtKB-SubCell"/>
</dbReference>
<dbReference type="InterPro" id="IPR005829">
    <property type="entry name" value="Sugar_transporter_CS"/>
</dbReference>
<dbReference type="InterPro" id="IPR036259">
    <property type="entry name" value="MFS_trans_sf"/>
</dbReference>
<feature type="transmembrane region" description="Helical" evidence="8">
    <location>
        <begin position="61"/>
        <end position="84"/>
    </location>
</feature>
<evidence type="ECO:0000256" key="3">
    <source>
        <dbReference type="ARBA" id="ARBA00022475"/>
    </source>
</evidence>
<evidence type="ECO:0000256" key="2">
    <source>
        <dbReference type="ARBA" id="ARBA00022448"/>
    </source>
</evidence>
<evidence type="ECO:0000256" key="6">
    <source>
        <dbReference type="ARBA" id="ARBA00022989"/>
    </source>
</evidence>
<feature type="transmembrane region" description="Helical" evidence="8">
    <location>
        <begin position="91"/>
        <end position="109"/>
    </location>
</feature>
<dbReference type="InterPro" id="IPR005828">
    <property type="entry name" value="MFS_sugar_transport-like"/>
</dbReference>
<accession>A0A9J6CPN6</accession>
<feature type="transmembrane region" description="Helical" evidence="8">
    <location>
        <begin position="268"/>
        <end position="290"/>
    </location>
</feature>
<keyword evidence="4" id="KW-0762">Sugar transport</keyword>
<evidence type="ECO:0000256" key="8">
    <source>
        <dbReference type="SAM" id="Phobius"/>
    </source>
</evidence>